<name>A0A8X6FBZ3_TRICU</name>
<dbReference type="Proteomes" id="UP000887116">
    <property type="component" value="Unassembled WGS sequence"/>
</dbReference>
<accession>A0A8X6FBZ3</accession>
<evidence type="ECO:0000313" key="2">
    <source>
        <dbReference type="Proteomes" id="UP000887116"/>
    </source>
</evidence>
<dbReference type="AlphaFoldDB" id="A0A8X6FBZ3"/>
<comment type="caution">
    <text evidence="1">The sequence shown here is derived from an EMBL/GenBank/DDBJ whole genome shotgun (WGS) entry which is preliminary data.</text>
</comment>
<dbReference type="EMBL" id="BMAO01011608">
    <property type="protein sequence ID" value="GFQ74924.1"/>
    <property type="molecule type" value="Genomic_DNA"/>
</dbReference>
<proteinExistence type="predicted"/>
<dbReference type="OrthoDB" id="6352818at2759"/>
<sequence length="111" mass="12950">MRVSVMKEYNIKINFDTNHSGKYSALEGHFRSDKVNKLKSKLNFLQSFFTRANEESENNVCVSYMITEEIAKCRNHFADGDFVKECLQSAADVLYPSHWRLKSYRILTCLV</sequence>
<dbReference type="PANTHER" id="PTHR45913:SF5">
    <property type="entry name" value="GENERAL TRANSCRIPTION FACTOR II-I REPEAT DOMAIN-CONTAINING PROTEIN 2A-LIKE PROTEIN"/>
    <property type="match status" value="1"/>
</dbReference>
<evidence type="ECO:0000313" key="1">
    <source>
        <dbReference type="EMBL" id="GFQ74924.1"/>
    </source>
</evidence>
<reference evidence="1" key="1">
    <citation type="submission" date="2020-07" db="EMBL/GenBank/DDBJ databases">
        <title>Multicomponent nature underlies the extraordinary mechanical properties of spider dragline silk.</title>
        <authorList>
            <person name="Kono N."/>
            <person name="Nakamura H."/>
            <person name="Mori M."/>
            <person name="Yoshida Y."/>
            <person name="Ohtoshi R."/>
            <person name="Malay A.D."/>
            <person name="Moran D.A.P."/>
            <person name="Tomita M."/>
            <person name="Numata K."/>
            <person name="Arakawa K."/>
        </authorList>
    </citation>
    <scope>NUCLEOTIDE SEQUENCE</scope>
</reference>
<organism evidence="1 2">
    <name type="scientific">Trichonephila clavata</name>
    <name type="common">Joro spider</name>
    <name type="synonym">Nephila clavata</name>
    <dbReference type="NCBI Taxonomy" id="2740835"/>
    <lineage>
        <taxon>Eukaryota</taxon>
        <taxon>Metazoa</taxon>
        <taxon>Ecdysozoa</taxon>
        <taxon>Arthropoda</taxon>
        <taxon>Chelicerata</taxon>
        <taxon>Arachnida</taxon>
        <taxon>Araneae</taxon>
        <taxon>Araneomorphae</taxon>
        <taxon>Entelegynae</taxon>
        <taxon>Araneoidea</taxon>
        <taxon>Nephilidae</taxon>
        <taxon>Trichonephila</taxon>
    </lineage>
</organism>
<dbReference type="PANTHER" id="PTHR45913">
    <property type="entry name" value="EPM2A-INTERACTING PROTEIN 1"/>
    <property type="match status" value="1"/>
</dbReference>
<keyword evidence="2" id="KW-1185">Reference proteome</keyword>
<protein>
    <submittedName>
        <fullName evidence="1">Uncharacterized protein</fullName>
    </submittedName>
</protein>
<gene>
    <name evidence="1" type="ORF">TNCT_392601</name>
</gene>